<dbReference type="InParanoid" id="A0A1X7VTS8"/>
<proteinExistence type="predicted"/>
<protein>
    <submittedName>
        <fullName evidence="1">Uncharacterized protein</fullName>
    </submittedName>
</protein>
<reference evidence="1" key="1">
    <citation type="submission" date="2017-05" db="UniProtKB">
        <authorList>
            <consortium name="EnsemblMetazoa"/>
        </authorList>
    </citation>
    <scope>IDENTIFICATION</scope>
</reference>
<name>A0A1X7VTS8_AMPQE</name>
<dbReference type="AlphaFoldDB" id="A0A1X7VTS8"/>
<organism evidence="1">
    <name type="scientific">Amphimedon queenslandica</name>
    <name type="common">Sponge</name>
    <dbReference type="NCBI Taxonomy" id="400682"/>
    <lineage>
        <taxon>Eukaryota</taxon>
        <taxon>Metazoa</taxon>
        <taxon>Porifera</taxon>
        <taxon>Demospongiae</taxon>
        <taxon>Heteroscleromorpha</taxon>
        <taxon>Haplosclerida</taxon>
        <taxon>Niphatidae</taxon>
        <taxon>Amphimedon</taxon>
    </lineage>
</organism>
<evidence type="ECO:0000313" key="1">
    <source>
        <dbReference type="EnsemblMetazoa" id="Aqu2.1.43746_001"/>
    </source>
</evidence>
<accession>A0A1X7VTS8</accession>
<dbReference type="EnsemblMetazoa" id="Aqu2.1.43746_001">
    <property type="protein sequence ID" value="Aqu2.1.43746_001"/>
    <property type="gene ID" value="Aqu2.1.43746"/>
</dbReference>
<sequence length="35" mass="4265">MLSLAKDHYKTQRMWKKVFILALHAYLNFNTLLKQ</sequence>